<dbReference type="HOGENOM" id="CLU_065155_0_0_12"/>
<dbReference type="Proteomes" id="UP000015620">
    <property type="component" value="Chromosome"/>
</dbReference>
<dbReference type="InterPro" id="IPR027417">
    <property type="entry name" value="P-loop_NTPase"/>
</dbReference>
<proteinExistence type="predicted"/>
<evidence type="ECO:0000313" key="3">
    <source>
        <dbReference type="Proteomes" id="UP000015620"/>
    </source>
</evidence>
<sequence>MAIITISRKIASFGDETAKELANILNYDFIDRKSLEQDLLNRGISEAQLKKYDERKPGFWASLSRDRDAYFDYLREAVYEHASRGNCIFIGRGGFAILRNVPGLYSVRLVAADNIRIARIMDEFNWPEKKAKELIEESDNNRDGFHKTFFNTENEDSSEYNMVINTGFIEPKTAAEIIKFGLEKTVSADEIILGEKRIKELLLAQKIVNHISFEIKLQIYFLEAEIDGEELTLHGVADNNAAIEKACAVAKEMSGNKKINSAITIVNEYKPFP</sequence>
<evidence type="ECO:0000313" key="2">
    <source>
        <dbReference type="EMBL" id="AGT44839.1"/>
    </source>
</evidence>
<name>S6A925_9SPIR</name>
<keyword evidence="3" id="KW-1185">Reference proteome</keyword>
<dbReference type="EMBL" id="CP004120">
    <property type="protein sequence ID" value="AGT44839.1"/>
    <property type="molecule type" value="Genomic_DNA"/>
</dbReference>
<dbReference type="KEGG" id="tped:TPE_2365"/>
<feature type="domain" description="BON" evidence="1">
    <location>
        <begin position="199"/>
        <end position="267"/>
    </location>
</feature>
<dbReference type="RefSeq" id="WP_020966135.1">
    <property type="nucleotide sequence ID" value="NC_022097.1"/>
</dbReference>
<reference evidence="2 3" key="1">
    <citation type="journal article" date="2013" name="PLoS ONE">
        <title>Genome-Wide Relatedness of Treponema pedis, from Gingiva and Necrotic Skin Lesions of Pigs, with the Human Oral Pathogen Treponema denticola.</title>
        <authorList>
            <person name="Svartstrom O."/>
            <person name="Mushtaq M."/>
            <person name="Pringle M."/>
            <person name="Segerman B."/>
        </authorList>
    </citation>
    <scope>NUCLEOTIDE SEQUENCE [LARGE SCALE GENOMIC DNA]</scope>
    <source>
        <strain evidence="2">T A4</strain>
    </source>
</reference>
<accession>S6A925</accession>
<gene>
    <name evidence="2" type="ORF">TPE_2365</name>
</gene>
<dbReference type="PATRIC" id="fig|1291379.3.peg.2337"/>
<dbReference type="GeneID" id="301090815"/>
<protein>
    <submittedName>
        <fullName evidence="2">Transport-associated protein</fullName>
    </submittedName>
</protein>
<dbReference type="STRING" id="1291379.TPE_2365"/>
<organism evidence="2 3">
    <name type="scientific">Treponema pedis str. T A4</name>
    <dbReference type="NCBI Taxonomy" id="1291379"/>
    <lineage>
        <taxon>Bacteria</taxon>
        <taxon>Pseudomonadati</taxon>
        <taxon>Spirochaetota</taxon>
        <taxon>Spirochaetia</taxon>
        <taxon>Spirochaetales</taxon>
        <taxon>Treponemataceae</taxon>
        <taxon>Treponema</taxon>
    </lineage>
</organism>
<evidence type="ECO:0000259" key="1">
    <source>
        <dbReference type="PROSITE" id="PS50914"/>
    </source>
</evidence>
<dbReference type="Pfam" id="PF13189">
    <property type="entry name" value="Cytidylate_kin2"/>
    <property type="match status" value="1"/>
</dbReference>
<dbReference type="Gene3D" id="3.40.50.300">
    <property type="entry name" value="P-loop containing nucleotide triphosphate hydrolases"/>
    <property type="match status" value="1"/>
</dbReference>
<dbReference type="PROSITE" id="PS50914">
    <property type="entry name" value="BON"/>
    <property type="match status" value="1"/>
</dbReference>
<dbReference type="InterPro" id="IPR007055">
    <property type="entry name" value="BON_dom"/>
</dbReference>
<dbReference type="AlphaFoldDB" id="S6A925"/>
<dbReference type="OrthoDB" id="7929987at2"/>